<feature type="signal peptide" evidence="1">
    <location>
        <begin position="1"/>
        <end position="24"/>
    </location>
</feature>
<proteinExistence type="predicted"/>
<protein>
    <submittedName>
        <fullName evidence="2">Uncharacterized protein</fullName>
    </submittedName>
</protein>
<reference evidence="2" key="1">
    <citation type="submission" date="2024-06" db="EMBL/GenBank/DDBJ databases">
        <authorList>
            <person name="Li S."/>
        </authorList>
    </citation>
    <scope>NUCLEOTIDE SEQUENCE</scope>
    <source>
        <strain evidence="2">SR10</strain>
    </source>
</reference>
<evidence type="ECO:0000256" key="1">
    <source>
        <dbReference type="SAM" id="SignalP"/>
    </source>
</evidence>
<dbReference type="AlphaFoldDB" id="A0AAU8MWR6"/>
<keyword evidence="1" id="KW-0732">Signal</keyword>
<dbReference type="RefSeq" id="WP_363799543.1">
    <property type="nucleotide sequence ID" value="NZ_CP159925.1"/>
</dbReference>
<organism evidence="2">
    <name type="scientific">Lysobacter firmicutimachus</name>
    <dbReference type="NCBI Taxonomy" id="1792846"/>
    <lineage>
        <taxon>Bacteria</taxon>
        <taxon>Pseudomonadati</taxon>
        <taxon>Pseudomonadota</taxon>
        <taxon>Gammaproteobacteria</taxon>
        <taxon>Lysobacterales</taxon>
        <taxon>Lysobacteraceae</taxon>
        <taxon>Lysobacter</taxon>
    </lineage>
</organism>
<accession>A0AAU8MWR6</accession>
<gene>
    <name evidence="2" type="ORF">ABU614_05055</name>
</gene>
<feature type="chain" id="PRO_5043908151" evidence="1">
    <location>
        <begin position="25"/>
        <end position="186"/>
    </location>
</feature>
<dbReference type="EMBL" id="CP159925">
    <property type="protein sequence ID" value="XCO76160.1"/>
    <property type="molecule type" value="Genomic_DNA"/>
</dbReference>
<name>A0AAU8MWR6_9GAMM</name>
<evidence type="ECO:0000313" key="2">
    <source>
        <dbReference type="EMBL" id="XCO76160.1"/>
    </source>
</evidence>
<sequence>MSTIRIALSGAVYGLAILASPATANERVPATIDWPQAQSDIRADEKLEPDTVRLLRSAPPLQRTLDRIALPVLIPEQEDMAAAPALLEQGSAYAADYALDGADLVVLGSASAIAVDAGAPLSKLLGTGGEPYRFESYEYGADLSFVRYGASYVLRLSCDAIDDSRCRDDDFLRAIAGDLVAVGGQP</sequence>